<evidence type="ECO:0000256" key="3">
    <source>
        <dbReference type="ARBA" id="ARBA00022692"/>
    </source>
</evidence>
<dbReference type="PANTHER" id="PTHR13906">
    <property type="entry name" value="PORCUPINE"/>
    <property type="match status" value="1"/>
</dbReference>
<reference evidence="9" key="1">
    <citation type="submission" date="2020-07" db="EMBL/GenBank/DDBJ databases">
        <title>Clarias magur genome sequencing, assembly and annotation.</title>
        <authorList>
            <person name="Kushwaha B."/>
            <person name="Kumar R."/>
            <person name="Das P."/>
            <person name="Joshi C.G."/>
            <person name="Kumar D."/>
            <person name="Nagpure N.S."/>
            <person name="Pandey M."/>
            <person name="Agarwal S."/>
            <person name="Srivastava S."/>
            <person name="Singh M."/>
            <person name="Sahoo L."/>
            <person name="Jayasankar P."/>
            <person name="Meher P.K."/>
            <person name="Koringa P.G."/>
            <person name="Iquebal M.A."/>
            <person name="Das S.P."/>
            <person name="Bit A."/>
            <person name="Patnaik S."/>
            <person name="Patel N."/>
            <person name="Shah T.M."/>
            <person name="Hinsu A."/>
            <person name="Jena J.K."/>
        </authorList>
    </citation>
    <scope>NUCLEOTIDE SEQUENCE</scope>
    <source>
        <strain evidence="9">CIFAMagur01</strain>
        <tissue evidence="9">Testis</tissue>
    </source>
</reference>
<proteinExistence type="predicted"/>
<dbReference type="Proteomes" id="UP000727407">
    <property type="component" value="Unassembled WGS sequence"/>
</dbReference>
<dbReference type="GO" id="GO:0016746">
    <property type="term" value="F:acyltransferase activity"/>
    <property type="evidence" value="ECO:0007669"/>
    <property type="project" value="UniProtKB-KW"/>
</dbReference>
<dbReference type="GO" id="GO:0030258">
    <property type="term" value="P:lipid modification"/>
    <property type="evidence" value="ECO:0007669"/>
    <property type="project" value="TreeGrafter"/>
</dbReference>
<keyword evidence="4" id="KW-0256">Endoplasmic reticulum</keyword>
<evidence type="ECO:0000256" key="5">
    <source>
        <dbReference type="ARBA" id="ARBA00022989"/>
    </source>
</evidence>
<keyword evidence="10" id="KW-1185">Reference proteome</keyword>
<keyword evidence="7 9" id="KW-0012">Acyltransferase</keyword>
<evidence type="ECO:0000256" key="7">
    <source>
        <dbReference type="ARBA" id="ARBA00023315"/>
    </source>
</evidence>
<dbReference type="Pfam" id="PF03062">
    <property type="entry name" value="MBOAT"/>
    <property type="match status" value="1"/>
</dbReference>
<protein>
    <submittedName>
        <fullName evidence="9">Lysophospholipid acyltransferase 1</fullName>
    </submittedName>
</protein>
<evidence type="ECO:0000256" key="2">
    <source>
        <dbReference type="ARBA" id="ARBA00022679"/>
    </source>
</evidence>
<accession>A0A8J4X8T9</accession>
<feature type="transmembrane region" description="Helical" evidence="8">
    <location>
        <begin position="63"/>
        <end position="93"/>
    </location>
</feature>
<comment type="caution">
    <text evidence="9">The sequence shown here is derived from an EMBL/GenBank/DDBJ whole genome shotgun (WGS) entry which is preliminary data.</text>
</comment>
<comment type="subcellular location">
    <subcellularLocation>
        <location evidence="1">Endoplasmic reticulum membrane</location>
        <topology evidence="1">Multi-pass membrane protein</topology>
    </subcellularLocation>
</comment>
<evidence type="ECO:0000313" key="10">
    <source>
        <dbReference type="Proteomes" id="UP000727407"/>
    </source>
</evidence>
<evidence type="ECO:0000256" key="6">
    <source>
        <dbReference type="ARBA" id="ARBA00023136"/>
    </source>
</evidence>
<dbReference type="OrthoDB" id="286734at2759"/>
<keyword evidence="5 8" id="KW-1133">Transmembrane helix</keyword>
<dbReference type="InterPro" id="IPR049941">
    <property type="entry name" value="LPLAT_7/PORCN-like"/>
</dbReference>
<feature type="transmembrane region" description="Helical" evidence="8">
    <location>
        <begin position="32"/>
        <end position="51"/>
    </location>
</feature>
<keyword evidence="3 8" id="KW-0812">Transmembrane</keyword>
<dbReference type="GO" id="GO:0005789">
    <property type="term" value="C:endoplasmic reticulum membrane"/>
    <property type="evidence" value="ECO:0007669"/>
    <property type="project" value="UniProtKB-SubCell"/>
</dbReference>
<dbReference type="InterPro" id="IPR004299">
    <property type="entry name" value="MBOAT_fam"/>
</dbReference>
<name>A0A8J4X8T9_CLAMG</name>
<keyword evidence="6 8" id="KW-0472">Membrane</keyword>
<dbReference type="AlphaFoldDB" id="A0A8J4X8T9"/>
<dbReference type="EMBL" id="QNUK01000038">
    <property type="protein sequence ID" value="KAF5905954.1"/>
    <property type="molecule type" value="Genomic_DNA"/>
</dbReference>
<keyword evidence="2" id="KW-0808">Transferase</keyword>
<dbReference type="PANTHER" id="PTHR13906:SF6">
    <property type="entry name" value="LYSOPHOSPHOLIPID ACYLTRANSFERASE 1"/>
    <property type="match status" value="1"/>
</dbReference>
<evidence type="ECO:0000256" key="4">
    <source>
        <dbReference type="ARBA" id="ARBA00022824"/>
    </source>
</evidence>
<sequence length="303" mass="34528">MDPQSNLLLQTTGCSWLSPISLFLGIPLDQVNFIMCQMFGLAAACWFRLFLHPERVGPAVRHAIGSALGSFFVIFCFGWYSSHVFVLTLISYVLLHRASTRTVHWYSMIAAMGYLTVCQVSRVFIFNYGVPATDFSGPLMMMVQKVTTLAFQLHDGKCRKQEELTAEQRRLAIVTRPSLLEYLSYTLNFMSVLVGPCSNYSDYAEFIEGHHVHNKLKHNLQHNGYGAHAEPSPVRAVCQKLMVCVGCLFWFFIITRRFPISYNVDLQFVNEAPILSRLAYAFVSIQAARPKFYFAWTFGVRDK</sequence>
<evidence type="ECO:0000256" key="8">
    <source>
        <dbReference type="SAM" id="Phobius"/>
    </source>
</evidence>
<organism evidence="9 10">
    <name type="scientific">Clarias magur</name>
    <name type="common">Asian catfish</name>
    <name type="synonym">Macropteronotus magur</name>
    <dbReference type="NCBI Taxonomy" id="1594786"/>
    <lineage>
        <taxon>Eukaryota</taxon>
        <taxon>Metazoa</taxon>
        <taxon>Chordata</taxon>
        <taxon>Craniata</taxon>
        <taxon>Vertebrata</taxon>
        <taxon>Euteleostomi</taxon>
        <taxon>Actinopterygii</taxon>
        <taxon>Neopterygii</taxon>
        <taxon>Teleostei</taxon>
        <taxon>Ostariophysi</taxon>
        <taxon>Siluriformes</taxon>
        <taxon>Clariidae</taxon>
        <taxon>Clarias</taxon>
    </lineage>
</organism>
<evidence type="ECO:0000313" key="9">
    <source>
        <dbReference type="EMBL" id="KAF5905954.1"/>
    </source>
</evidence>
<feature type="transmembrane region" description="Helical" evidence="8">
    <location>
        <begin position="105"/>
        <end position="125"/>
    </location>
</feature>
<evidence type="ECO:0000256" key="1">
    <source>
        <dbReference type="ARBA" id="ARBA00004477"/>
    </source>
</evidence>
<gene>
    <name evidence="9" type="primary">mboat1</name>
    <name evidence="9" type="ORF">DAT39_004215</name>
</gene>